<dbReference type="AlphaFoldDB" id="A0A816ICM5"/>
<sequence length="100" mass="11429">MVERCLVSWGMSKVFTITADNASSNDVAIRFLRRRLKSWGTSLLDGEFLHMRCGAHILNLVVKDGLQENKDLISRIRSAVRYVRSSPARLDKFKELSYSP</sequence>
<organism evidence="1">
    <name type="scientific">Brassica napus</name>
    <name type="common">Rape</name>
    <dbReference type="NCBI Taxonomy" id="3708"/>
    <lineage>
        <taxon>Eukaryota</taxon>
        <taxon>Viridiplantae</taxon>
        <taxon>Streptophyta</taxon>
        <taxon>Embryophyta</taxon>
        <taxon>Tracheophyta</taxon>
        <taxon>Spermatophyta</taxon>
        <taxon>Magnoliopsida</taxon>
        <taxon>eudicotyledons</taxon>
        <taxon>Gunneridae</taxon>
        <taxon>Pentapetalae</taxon>
        <taxon>rosids</taxon>
        <taxon>malvids</taxon>
        <taxon>Brassicales</taxon>
        <taxon>Brassicaceae</taxon>
        <taxon>Brassiceae</taxon>
        <taxon>Brassica</taxon>
    </lineage>
</organism>
<dbReference type="InterPro" id="IPR052035">
    <property type="entry name" value="ZnF_BED_domain_contain"/>
</dbReference>
<dbReference type="Proteomes" id="UP001295469">
    <property type="component" value="Chromosome C03"/>
</dbReference>
<reference evidence="1" key="1">
    <citation type="submission" date="2021-01" db="EMBL/GenBank/DDBJ databases">
        <authorList>
            <consortium name="Genoscope - CEA"/>
            <person name="William W."/>
        </authorList>
    </citation>
    <scope>NUCLEOTIDE SEQUENCE</scope>
</reference>
<dbReference type="InterPro" id="IPR012337">
    <property type="entry name" value="RNaseH-like_sf"/>
</dbReference>
<evidence type="ECO:0000313" key="1">
    <source>
        <dbReference type="EMBL" id="CAF1704577.1"/>
    </source>
</evidence>
<dbReference type="PANTHER" id="PTHR46481">
    <property type="entry name" value="ZINC FINGER BED DOMAIN-CONTAINING PROTEIN 4"/>
    <property type="match status" value="1"/>
</dbReference>
<gene>
    <name evidence="1" type="ORF">DARMORV10_C03P47480.1</name>
</gene>
<dbReference type="EMBL" id="HG994367">
    <property type="protein sequence ID" value="CAF1704577.1"/>
    <property type="molecule type" value="Genomic_DNA"/>
</dbReference>
<name>A0A816ICM5_BRANA</name>
<accession>A0A816ICM5</accession>
<dbReference type="PANTHER" id="PTHR46481:SF8">
    <property type="entry name" value="ZINC FINGER BED DOMAIN-CONTAINING PROTEIN RICESLEEPER 1-LIKE"/>
    <property type="match status" value="1"/>
</dbReference>
<protein>
    <submittedName>
        <fullName evidence="1">(rape) hypothetical protein</fullName>
    </submittedName>
</protein>
<proteinExistence type="predicted"/>
<dbReference type="SUPFAM" id="SSF53098">
    <property type="entry name" value="Ribonuclease H-like"/>
    <property type="match status" value="1"/>
</dbReference>